<reference evidence="1 2" key="2">
    <citation type="submission" date="2011-11" db="EMBL/GenBank/DDBJ databases">
        <authorList>
            <consortium name="US DOE Joint Genome Institute"/>
            <person name="Lucas S."/>
            <person name="Han J."/>
            <person name="Lapidus A."/>
            <person name="Cheng J.-F."/>
            <person name="Goodwin L."/>
            <person name="Pitluck S."/>
            <person name="Peters L."/>
            <person name="Ovchinnikova G."/>
            <person name="Zhang X."/>
            <person name="Detter J.C."/>
            <person name="Han C."/>
            <person name="Tapia R."/>
            <person name="Land M."/>
            <person name="Hauser L."/>
            <person name="Kyrpides N."/>
            <person name="Ivanova N."/>
            <person name="Pagani I."/>
            <person name="Vogl K."/>
            <person name="Liu Z."/>
            <person name="Overmann J."/>
            <person name="Frigaard N.-U."/>
            <person name="Bryant D."/>
            <person name="Woyke T."/>
        </authorList>
    </citation>
    <scope>NUCLEOTIDE SEQUENCE [LARGE SCALE GENOMIC DNA]</scope>
    <source>
        <strain evidence="1 2">970</strain>
    </source>
</reference>
<proteinExistence type="predicted"/>
<gene>
    <name evidence="1" type="ORF">Thi970DRAFT_04715</name>
</gene>
<dbReference type="HOGENOM" id="CLU_3398990_0_0_6"/>
<evidence type="ECO:0000313" key="2">
    <source>
        <dbReference type="Proteomes" id="UP000002964"/>
    </source>
</evidence>
<evidence type="ECO:0000313" key="1">
    <source>
        <dbReference type="EMBL" id="EIC21033.1"/>
    </source>
</evidence>
<organism evidence="1 2">
    <name type="scientific">Thiorhodovibrio frisius</name>
    <dbReference type="NCBI Taxonomy" id="631362"/>
    <lineage>
        <taxon>Bacteria</taxon>
        <taxon>Pseudomonadati</taxon>
        <taxon>Pseudomonadota</taxon>
        <taxon>Gammaproteobacteria</taxon>
        <taxon>Chromatiales</taxon>
        <taxon>Chromatiaceae</taxon>
        <taxon>Thiorhodovibrio</taxon>
    </lineage>
</organism>
<dbReference type="Proteomes" id="UP000002964">
    <property type="component" value="Unassembled WGS sequence"/>
</dbReference>
<dbReference type="EMBL" id="JH603170">
    <property type="protein sequence ID" value="EIC21033.1"/>
    <property type="molecule type" value="Genomic_DNA"/>
</dbReference>
<accession>H8Z884</accession>
<sequence length="31" mass="3338">MAAPPRALDLYRRGCFVLEGKDTGKQAGSQT</sequence>
<keyword evidence="2" id="KW-1185">Reference proteome</keyword>
<dbReference type="AlphaFoldDB" id="H8Z884"/>
<protein>
    <submittedName>
        <fullName evidence="1">Uncharacterized protein</fullName>
    </submittedName>
</protein>
<reference evidence="2" key="1">
    <citation type="submission" date="2011-06" db="EMBL/GenBank/DDBJ databases">
        <authorList>
            <consortium name="US DOE Joint Genome Institute (JGI-PGF)"/>
            <person name="Lucas S."/>
            <person name="Han J."/>
            <person name="Lapidus A."/>
            <person name="Cheng J.-F."/>
            <person name="Goodwin L."/>
            <person name="Pitluck S."/>
            <person name="Peters L."/>
            <person name="Land M.L."/>
            <person name="Hauser L."/>
            <person name="Vogl K."/>
            <person name="Liu Z."/>
            <person name="Overmann J."/>
            <person name="Frigaard N.-U."/>
            <person name="Bryant D.A."/>
            <person name="Woyke T.J."/>
        </authorList>
    </citation>
    <scope>NUCLEOTIDE SEQUENCE [LARGE SCALE GENOMIC DNA]</scope>
    <source>
        <strain evidence="2">970</strain>
    </source>
</reference>
<name>H8Z884_9GAMM</name>